<dbReference type="Proteomes" id="UP000612282">
    <property type="component" value="Unassembled WGS sequence"/>
</dbReference>
<evidence type="ECO:0000256" key="2">
    <source>
        <dbReference type="SAM" id="Phobius"/>
    </source>
</evidence>
<feature type="transmembrane region" description="Helical" evidence="2">
    <location>
        <begin position="7"/>
        <end position="29"/>
    </location>
</feature>
<reference evidence="3 4" key="1">
    <citation type="submission" date="2021-01" db="EMBL/GenBank/DDBJ databases">
        <title>Whole genome shotgun sequence of Actinoplanes couchii NBRC 106145.</title>
        <authorList>
            <person name="Komaki H."/>
            <person name="Tamura T."/>
        </authorList>
    </citation>
    <scope>NUCLEOTIDE SEQUENCE [LARGE SCALE GENOMIC DNA]</scope>
    <source>
        <strain evidence="3 4">NBRC 106145</strain>
    </source>
</reference>
<feature type="compositionally biased region" description="Gly residues" evidence="1">
    <location>
        <begin position="282"/>
        <end position="292"/>
    </location>
</feature>
<feature type="transmembrane region" description="Helical" evidence="2">
    <location>
        <begin position="49"/>
        <end position="69"/>
    </location>
</feature>
<feature type="region of interest" description="Disordered" evidence="1">
    <location>
        <begin position="230"/>
        <end position="292"/>
    </location>
</feature>
<evidence type="ECO:0000313" key="4">
    <source>
        <dbReference type="Proteomes" id="UP000612282"/>
    </source>
</evidence>
<keyword evidence="2" id="KW-0472">Membrane</keyword>
<comment type="caution">
    <text evidence="3">The sequence shown here is derived from an EMBL/GenBank/DDBJ whole genome shotgun (WGS) entry which is preliminary data.</text>
</comment>
<dbReference type="EMBL" id="BOMG01000076">
    <property type="protein sequence ID" value="GID57717.1"/>
    <property type="molecule type" value="Genomic_DNA"/>
</dbReference>
<feature type="compositionally biased region" description="Basic and acidic residues" evidence="1">
    <location>
        <begin position="267"/>
        <end position="278"/>
    </location>
</feature>
<sequence>MLRLWSSVLGGVLVVFGFLFAAVFVLEIFNLITGLSVSAFDLVSFGGNSFFGGLVLLFLVPLFVTAVGWQVAARETGRRVVVAGWRAVDPGDREWPRTGLRRNGTIRVGKAWAFEAGGFPVIAEEISWTGNALSGATEETDGTGSFVVIRLPVDAPSMAFRLTYRLLGEVPPGIGSAVRRAFAAERIPAWTVTGPHLFTVESHSDWAGPDRLDVCVRRALLVPETATVAVSAGDNGGRPGKPGTTAGRGRRRGLRAAGPGTTGGRAGNDRRRGRERRAAGPGTTGGGAGDYG</sequence>
<keyword evidence="2" id="KW-0812">Transmembrane</keyword>
<gene>
    <name evidence="3" type="ORF">Aco03nite_061210</name>
</gene>
<name>A0ABQ3XGU1_9ACTN</name>
<proteinExistence type="predicted"/>
<keyword evidence="4" id="KW-1185">Reference proteome</keyword>
<keyword evidence="2" id="KW-1133">Transmembrane helix</keyword>
<protein>
    <submittedName>
        <fullName evidence="3">Uncharacterized protein</fullName>
    </submittedName>
</protein>
<evidence type="ECO:0000256" key="1">
    <source>
        <dbReference type="SAM" id="MobiDB-lite"/>
    </source>
</evidence>
<dbReference type="RefSeq" id="WP_203800903.1">
    <property type="nucleotide sequence ID" value="NZ_BAAAQE010000099.1"/>
</dbReference>
<accession>A0ABQ3XGU1</accession>
<evidence type="ECO:0000313" key="3">
    <source>
        <dbReference type="EMBL" id="GID57717.1"/>
    </source>
</evidence>
<organism evidence="3 4">
    <name type="scientific">Actinoplanes couchii</name>
    <dbReference type="NCBI Taxonomy" id="403638"/>
    <lineage>
        <taxon>Bacteria</taxon>
        <taxon>Bacillati</taxon>
        <taxon>Actinomycetota</taxon>
        <taxon>Actinomycetes</taxon>
        <taxon>Micromonosporales</taxon>
        <taxon>Micromonosporaceae</taxon>
        <taxon>Actinoplanes</taxon>
    </lineage>
</organism>